<name>A0A1B0G0T4_GLOMM</name>
<organism evidence="1 2">
    <name type="scientific">Glossina morsitans morsitans</name>
    <name type="common">Savannah tsetse fly</name>
    <dbReference type="NCBI Taxonomy" id="37546"/>
    <lineage>
        <taxon>Eukaryota</taxon>
        <taxon>Metazoa</taxon>
        <taxon>Ecdysozoa</taxon>
        <taxon>Arthropoda</taxon>
        <taxon>Hexapoda</taxon>
        <taxon>Insecta</taxon>
        <taxon>Pterygota</taxon>
        <taxon>Neoptera</taxon>
        <taxon>Endopterygota</taxon>
        <taxon>Diptera</taxon>
        <taxon>Brachycera</taxon>
        <taxon>Muscomorpha</taxon>
        <taxon>Hippoboscoidea</taxon>
        <taxon>Glossinidae</taxon>
        <taxon>Glossina</taxon>
    </lineage>
</organism>
<dbReference type="EnsemblMetazoa" id="GMOY006863-RA">
    <property type="protein sequence ID" value="GMOY006863-PA"/>
    <property type="gene ID" value="GMOY006863"/>
</dbReference>
<evidence type="ECO:0000313" key="2">
    <source>
        <dbReference type="Proteomes" id="UP000092444"/>
    </source>
</evidence>
<accession>A0A1B0G0T4</accession>
<dbReference type="Proteomes" id="UP000092444">
    <property type="component" value="Unassembled WGS sequence"/>
</dbReference>
<dbReference type="EMBL" id="CCAG010013040">
    <property type="status" value="NOT_ANNOTATED_CDS"/>
    <property type="molecule type" value="Genomic_DNA"/>
</dbReference>
<dbReference type="AlphaFoldDB" id="A0A1B0G0T4"/>
<dbReference type="EMBL" id="CCAG010013039">
    <property type="status" value="NOT_ANNOTATED_CDS"/>
    <property type="molecule type" value="Genomic_DNA"/>
</dbReference>
<sequence length="128" mass="14750">MKTEATATTPNPKTNNSIANKMAFDMYPTISGKQQDPVREVVMKYIDYFLPDQNQNSFVHLIQLISKVAMPIPPKYHLARERFLQNFRNRNKKADISHICILVCNDDDVIFILMINNNNSSKILVEAH</sequence>
<reference evidence="1" key="1">
    <citation type="submission" date="2020-05" db="UniProtKB">
        <authorList>
            <consortium name="EnsemblMetazoa"/>
        </authorList>
    </citation>
    <scope>IDENTIFICATION</scope>
    <source>
        <strain evidence="1">Yale</strain>
    </source>
</reference>
<proteinExistence type="predicted"/>
<keyword evidence="2" id="KW-1185">Reference proteome</keyword>
<protein>
    <submittedName>
        <fullName evidence="1">Uncharacterized protein</fullName>
    </submittedName>
</protein>
<dbReference type="VEuPathDB" id="VectorBase:GMOY006863"/>
<evidence type="ECO:0000313" key="1">
    <source>
        <dbReference type="EnsemblMetazoa" id="GMOY006863-PA"/>
    </source>
</evidence>